<evidence type="ECO:0000313" key="1">
    <source>
        <dbReference type="EMBL" id="KAL0400310.1"/>
    </source>
</evidence>
<dbReference type="GO" id="GO:0005739">
    <property type="term" value="C:mitochondrion"/>
    <property type="evidence" value="ECO:0007669"/>
    <property type="project" value="TreeGrafter"/>
</dbReference>
<dbReference type="PANTHER" id="PTHR38355">
    <property type="entry name" value="OS06G0149500 PROTEIN"/>
    <property type="match status" value="1"/>
</dbReference>
<dbReference type="EMBL" id="JACGWJ010000009">
    <property type="protein sequence ID" value="KAL0400310.1"/>
    <property type="molecule type" value="Genomic_DNA"/>
</dbReference>
<name>A0AAW2T6G8_SESRA</name>
<dbReference type="PANTHER" id="PTHR38355:SF1">
    <property type="entry name" value="OS06G0149500 PROTEIN"/>
    <property type="match status" value="1"/>
</dbReference>
<sequence length="65" mass="6867">MEQVISALNQAVNSNAVINTLLVAVFGTLAVRSAAQERAIKELESEKDLLLKTNKGRAGNMGGDP</sequence>
<organism evidence="1">
    <name type="scientific">Sesamum radiatum</name>
    <name type="common">Black benniseed</name>
    <dbReference type="NCBI Taxonomy" id="300843"/>
    <lineage>
        <taxon>Eukaryota</taxon>
        <taxon>Viridiplantae</taxon>
        <taxon>Streptophyta</taxon>
        <taxon>Embryophyta</taxon>
        <taxon>Tracheophyta</taxon>
        <taxon>Spermatophyta</taxon>
        <taxon>Magnoliopsida</taxon>
        <taxon>eudicotyledons</taxon>
        <taxon>Gunneridae</taxon>
        <taxon>Pentapetalae</taxon>
        <taxon>asterids</taxon>
        <taxon>lamiids</taxon>
        <taxon>Lamiales</taxon>
        <taxon>Pedaliaceae</taxon>
        <taxon>Sesamum</taxon>
    </lineage>
</organism>
<accession>A0AAW2T6G8</accession>
<gene>
    <name evidence="1" type="ORF">Sradi_2374300</name>
</gene>
<comment type="caution">
    <text evidence="1">The sequence shown here is derived from an EMBL/GenBank/DDBJ whole genome shotgun (WGS) entry which is preliminary data.</text>
</comment>
<reference evidence="1" key="2">
    <citation type="journal article" date="2024" name="Plant">
        <title>Genomic evolution and insights into agronomic trait innovations of Sesamum species.</title>
        <authorList>
            <person name="Miao H."/>
            <person name="Wang L."/>
            <person name="Qu L."/>
            <person name="Liu H."/>
            <person name="Sun Y."/>
            <person name="Le M."/>
            <person name="Wang Q."/>
            <person name="Wei S."/>
            <person name="Zheng Y."/>
            <person name="Lin W."/>
            <person name="Duan Y."/>
            <person name="Cao H."/>
            <person name="Xiong S."/>
            <person name="Wang X."/>
            <person name="Wei L."/>
            <person name="Li C."/>
            <person name="Ma Q."/>
            <person name="Ju M."/>
            <person name="Zhao R."/>
            <person name="Li G."/>
            <person name="Mu C."/>
            <person name="Tian Q."/>
            <person name="Mei H."/>
            <person name="Zhang T."/>
            <person name="Gao T."/>
            <person name="Zhang H."/>
        </authorList>
    </citation>
    <scope>NUCLEOTIDE SEQUENCE</scope>
    <source>
        <strain evidence="1">G02</strain>
    </source>
</reference>
<protein>
    <submittedName>
        <fullName evidence="1">Uncharacterized protein</fullName>
    </submittedName>
</protein>
<reference evidence="1" key="1">
    <citation type="submission" date="2020-06" db="EMBL/GenBank/DDBJ databases">
        <authorList>
            <person name="Li T."/>
            <person name="Hu X."/>
            <person name="Zhang T."/>
            <person name="Song X."/>
            <person name="Zhang H."/>
            <person name="Dai N."/>
            <person name="Sheng W."/>
            <person name="Hou X."/>
            <person name="Wei L."/>
        </authorList>
    </citation>
    <scope>NUCLEOTIDE SEQUENCE</scope>
    <source>
        <strain evidence="1">G02</strain>
        <tissue evidence="1">Leaf</tissue>
    </source>
</reference>
<dbReference type="AlphaFoldDB" id="A0AAW2T6G8"/>
<proteinExistence type="predicted"/>